<dbReference type="OrthoDB" id="1144611at2"/>
<organism evidence="2 3">
    <name type="scientific">Croceitalea dokdonensis DOKDO 023</name>
    <dbReference type="NCBI Taxonomy" id="1300341"/>
    <lineage>
        <taxon>Bacteria</taxon>
        <taxon>Pseudomonadati</taxon>
        <taxon>Bacteroidota</taxon>
        <taxon>Flavobacteriia</taxon>
        <taxon>Flavobacteriales</taxon>
        <taxon>Flavobacteriaceae</taxon>
        <taxon>Croceitalea</taxon>
    </lineage>
</organism>
<keyword evidence="1" id="KW-0812">Transmembrane</keyword>
<proteinExistence type="predicted"/>
<evidence type="ECO:0000313" key="2">
    <source>
        <dbReference type="EMBL" id="KPM31037.1"/>
    </source>
</evidence>
<evidence type="ECO:0000256" key="1">
    <source>
        <dbReference type="SAM" id="Phobius"/>
    </source>
</evidence>
<sequence length="146" mass="16932">MKRVKDIPFFKNIKEIREYQFGAFYFFDGLVIAEINAGATFGWEMAKRAIEAAQDVFGKDMPIAYISNRVNEYHVVPADWAKFYANRNQLNFYSVVGHTTGSFASLVMERMFFKKSIKQFTDLEEAISWSLEQLKDHGEKTKGPKH</sequence>
<dbReference type="STRING" id="1300341.I595_3016"/>
<reference evidence="2 3" key="1">
    <citation type="submission" date="2015-09" db="EMBL/GenBank/DDBJ databases">
        <title>Genome sequence of the marine flavobacterium Croceitalea dokdonensis DOKDO 023 that contains proton- and sodium-pumping rhodopsins.</title>
        <authorList>
            <person name="Kwon S.-K."/>
            <person name="Lee H.K."/>
            <person name="Kwak M.-J."/>
            <person name="Kim J.F."/>
        </authorList>
    </citation>
    <scope>NUCLEOTIDE SEQUENCE [LARGE SCALE GENOMIC DNA]</scope>
    <source>
        <strain evidence="2 3">DOKDO 023</strain>
    </source>
</reference>
<name>A0A0P7AGA0_9FLAO</name>
<evidence type="ECO:0000313" key="3">
    <source>
        <dbReference type="Proteomes" id="UP000050280"/>
    </source>
</evidence>
<evidence type="ECO:0008006" key="4">
    <source>
        <dbReference type="Google" id="ProtNLM"/>
    </source>
</evidence>
<keyword evidence="1" id="KW-0472">Membrane</keyword>
<gene>
    <name evidence="2" type="ORF">I595_3016</name>
</gene>
<feature type="transmembrane region" description="Helical" evidence="1">
    <location>
        <begin position="21"/>
        <end position="43"/>
    </location>
</feature>
<protein>
    <recommendedName>
        <fullName evidence="4">STAS/SEC14 domain-containing protein</fullName>
    </recommendedName>
</protein>
<dbReference type="AlphaFoldDB" id="A0A0P7AGA0"/>
<dbReference type="EMBL" id="LDJX01000006">
    <property type="protein sequence ID" value="KPM31037.1"/>
    <property type="molecule type" value="Genomic_DNA"/>
</dbReference>
<dbReference type="RefSeq" id="WP_054560004.1">
    <property type="nucleotide sequence ID" value="NZ_LDJX01000006.1"/>
</dbReference>
<accession>A0A0P7AGA0</accession>
<keyword evidence="1" id="KW-1133">Transmembrane helix</keyword>
<comment type="caution">
    <text evidence="2">The sequence shown here is derived from an EMBL/GenBank/DDBJ whole genome shotgun (WGS) entry which is preliminary data.</text>
</comment>
<keyword evidence="3" id="KW-1185">Reference proteome</keyword>
<dbReference type="Proteomes" id="UP000050280">
    <property type="component" value="Unassembled WGS sequence"/>
</dbReference>